<feature type="transmembrane region" description="Helical" evidence="1">
    <location>
        <begin position="336"/>
        <end position="355"/>
    </location>
</feature>
<dbReference type="PANTHER" id="PTHR48021:SF1">
    <property type="entry name" value="GH07001P-RELATED"/>
    <property type="match status" value="1"/>
</dbReference>
<feature type="transmembrane region" description="Helical" evidence="1">
    <location>
        <begin position="153"/>
        <end position="171"/>
    </location>
</feature>
<evidence type="ECO:0000313" key="2">
    <source>
        <dbReference type="EMBL" id="KCZ80218.1"/>
    </source>
</evidence>
<dbReference type="GO" id="GO:0016020">
    <property type="term" value="C:membrane"/>
    <property type="evidence" value="ECO:0007669"/>
    <property type="project" value="TreeGrafter"/>
</dbReference>
<evidence type="ECO:0008006" key="4">
    <source>
        <dbReference type="Google" id="ProtNLM"/>
    </source>
</evidence>
<reference evidence="2 3" key="2">
    <citation type="submission" date="2014-03" db="EMBL/GenBank/DDBJ databases">
        <title>The Genome Sequence of Anncaliia algerae insect isolate PRA339.</title>
        <authorList>
            <consortium name="The Broad Institute Genome Sequencing Platform"/>
            <consortium name="The Broad Institute Genome Sequencing Center for Infectious Disease"/>
            <person name="Cuomo C."/>
            <person name="Becnel J."/>
            <person name="Sanscrainte N."/>
            <person name="Walker B."/>
            <person name="Young S.K."/>
            <person name="Zeng Q."/>
            <person name="Gargeya S."/>
            <person name="Fitzgerald M."/>
            <person name="Haas B."/>
            <person name="Abouelleil A."/>
            <person name="Alvarado L."/>
            <person name="Arachchi H.M."/>
            <person name="Berlin A.M."/>
            <person name="Chapman S.B."/>
            <person name="Dewar J."/>
            <person name="Goldberg J."/>
            <person name="Griggs A."/>
            <person name="Gujja S."/>
            <person name="Hansen M."/>
            <person name="Howarth C."/>
            <person name="Imamovic A."/>
            <person name="Larimer J."/>
            <person name="McCowan C."/>
            <person name="Murphy C."/>
            <person name="Neiman D."/>
            <person name="Pearson M."/>
            <person name="Priest M."/>
            <person name="Roberts A."/>
            <person name="Saif S."/>
            <person name="Shea T."/>
            <person name="Sisk P."/>
            <person name="Sykes S."/>
            <person name="Wortman J."/>
            <person name="Nusbaum C."/>
            <person name="Birren B."/>
        </authorList>
    </citation>
    <scope>NUCLEOTIDE SEQUENCE [LARGE SCALE GENOMIC DNA]</scope>
    <source>
        <strain evidence="2 3">PRA339</strain>
    </source>
</reference>
<gene>
    <name evidence="2" type="ORF">H312_02398</name>
</gene>
<dbReference type="Gene3D" id="1.20.1250.20">
    <property type="entry name" value="MFS general substrate transporter like domains"/>
    <property type="match status" value="2"/>
</dbReference>
<evidence type="ECO:0000313" key="3">
    <source>
        <dbReference type="Proteomes" id="UP000030655"/>
    </source>
</evidence>
<dbReference type="OrthoDB" id="2190282at2759"/>
<name>A0A059EYU2_9MICR</name>
<feature type="transmembrane region" description="Helical" evidence="1">
    <location>
        <begin position="191"/>
        <end position="210"/>
    </location>
</feature>
<dbReference type="VEuPathDB" id="MicrosporidiaDB:H312_02398"/>
<sequence>MESIKRKKSALFLCSLTFMGIGFINGMTNILESKNKNYLAWYGSLPNMGIVVGLVLQKCLCHNLKHLIVIGCLIHAFSFYLEIFLNELPILILRFLLGIGYSLFLVCCTVYIEKLSSKKEANLFNSFASTCGSVGLLISETFNLSCFKLQTKACLLIYACFYIILLYFSFFIPQIEYMHKSNKTSYKCLSIYFILILIQQFTFVGCILALSRKIFIANPPNLSCYLALLNLISNVICILLISVISTPVYMYWLSLLLSSICLILISINQIKNIFLFVLVFVYSVGLGPLTWIVISNIIHFNYKKNVYILGNIFNYFANFLFFFIFSNFVKKKEESYFYLTGSICVTLLGSVFYIMKLKKII</sequence>
<keyword evidence="1" id="KW-0472">Membrane</keyword>
<organism evidence="2 3">
    <name type="scientific">Anncaliia algerae PRA339</name>
    <dbReference type="NCBI Taxonomy" id="1288291"/>
    <lineage>
        <taxon>Eukaryota</taxon>
        <taxon>Fungi</taxon>
        <taxon>Fungi incertae sedis</taxon>
        <taxon>Microsporidia</taxon>
        <taxon>Tubulinosematoidea</taxon>
        <taxon>Tubulinosematidae</taxon>
        <taxon>Anncaliia</taxon>
    </lineage>
</organism>
<feature type="transmembrane region" description="Helical" evidence="1">
    <location>
        <begin position="222"/>
        <end position="243"/>
    </location>
</feature>
<feature type="transmembrane region" description="Helical" evidence="1">
    <location>
        <begin position="249"/>
        <end position="267"/>
    </location>
</feature>
<dbReference type="InterPro" id="IPR036259">
    <property type="entry name" value="MFS_trans_sf"/>
</dbReference>
<feature type="transmembrane region" description="Helical" evidence="1">
    <location>
        <begin position="306"/>
        <end position="329"/>
    </location>
</feature>
<dbReference type="SUPFAM" id="SSF103473">
    <property type="entry name" value="MFS general substrate transporter"/>
    <property type="match status" value="1"/>
</dbReference>
<dbReference type="AlphaFoldDB" id="A0A059EYU2"/>
<dbReference type="HOGENOM" id="CLU_767205_0_0_1"/>
<accession>A0A059EYU2</accession>
<keyword evidence="1" id="KW-0812">Transmembrane</keyword>
<dbReference type="Proteomes" id="UP000030655">
    <property type="component" value="Unassembled WGS sequence"/>
</dbReference>
<dbReference type="InterPro" id="IPR050549">
    <property type="entry name" value="MFS_Trehalose_Transporter"/>
</dbReference>
<feature type="transmembrane region" description="Helical" evidence="1">
    <location>
        <begin position="68"/>
        <end position="85"/>
    </location>
</feature>
<dbReference type="GO" id="GO:0022857">
    <property type="term" value="F:transmembrane transporter activity"/>
    <property type="evidence" value="ECO:0007669"/>
    <property type="project" value="TreeGrafter"/>
</dbReference>
<reference evidence="3" key="1">
    <citation type="submission" date="2013-02" db="EMBL/GenBank/DDBJ databases">
        <authorList>
            <consortium name="The Broad Institute Genome Sequencing Platform"/>
            <person name="Cuomo C."/>
            <person name="Becnel J."/>
            <person name="Sanscrainte N."/>
            <person name="Walker B."/>
            <person name="Young S.K."/>
            <person name="Zeng Q."/>
            <person name="Gargeya S."/>
            <person name="Fitzgerald M."/>
            <person name="Haas B."/>
            <person name="Abouelleil A."/>
            <person name="Alvarado L."/>
            <person name="Arachchi H.M."/>
            <person name="Berlin A.M."/>
            <person name="Chapman S.B."/>
            <person name="Dewar J."/>
            <person name="Goldberg J."/>
            <person name="Griggs A."/>
            <person name="Gujja S."/>
            <person name="Hansen M."/>
            <person name="Howarth C."/>
            <person name="Imamovic A."/>
            <person name="Larimer J."/>
            <person name="McCowan C."/>
            <person name="Murphy C."/>
            <person name="Neiman D."/>
            <person name="Pearson M."/>
            <person name="Priest M."/>
            <person name="Roberts A."/>
            <person name="Saif S."/>
            <person name="Shea T."/>
            <person name="Sisk P."/>
            <person name="Sykes S."/>
            <person name="Wortman J."/>
            <person name="Nusbaum C."/>
            <person name="Birren B."/>
        </authorList>
    </citation>
    <scope>NUCLEOTIDE SEQUENCE [LARGE SCALE GENOMIC DNA]</scope>
    <source>
        <strain evidence="3">PRA339</strain>
    </source>
</reference>
<keyword evidence="1" id="KW-1133">Transmembrane helix</keyword>
<proteinExistence type="predicted"/>
<keyword evidence="3" id="KW-1185">Reference proteome</keyword>
<protein>
    <recommendedName>
        <fullName evidence="4">Major facilitator superfamily (MFS) profile domain-containing protein</fullName>
    </recommendedName>
</protein>
<feature type="transmembrane region" description="Helical" evidence="1">
    <location>
        <begin position="91"/>
        <end position="112"/>
    </location>
</feature>
<evidence type="ECO:0000256" key="1">
    <source>
        <dbReference type="SAM" id="Phobius"/>
    </source>
</evidence>
<dbReference type="PANTHER" id="PTHR48021">
    <property type="match status" value="1"/>
</dbReference>
<feature type="transmembrane region" description="Helical" evidence="1">
    <location>
        <begin position="38"/>
        <end position="56"/>
    </location>
</feature>
<feature type="transmembrane region" description="Helical" evidence="1">
    <location>
        <begin position="274"/>
        <end position="294"/>
    </location>
</feature>
<dbReference type="EMBL" id="KK365195">
    <property type="protein sequence ID" value="KCZ80218.1"/>
    <property type="molecule type" value="Genomic_DNA"/>
</dbReference>